<dbReference type="Proteomes" id="UP000589351">
    <property type="component" value="Unassembled WGS sequence"/>
</dbReference>
<dbReference type="PANTHER" id="PTHR43358">
    <property type="entry name" value="ALPHA/BETA-HYDROLASE"/>
    <property type="match status" value="1"/>
</dbReference>
<accession>A0A6V7RK72</accession>
<evidence type="ECO:0000259" key="1">
    <source>
        <dbReference type="Pfam" id="PF12146"/>
    </source>
</evidence>
<sequence length="314" mass="36685">MKNFFKWFSVFLLSLFSIIVSLAYYASNQIMYFKLREIEVIKRRETKGKRMDLKVLDGMPKDRVKIPSRFGYDINTTFYKPHQTDKWMIILHGVSENSLSSSKYVHMYTDMGFNSVVFDARRHGETGGEDSTYGHFEKYDLESVVNYLLTNYGKDLHFGVHGESMGAATVLLYAGQLKSKADFFISDASFARFSDQISVVFNSISKAASQPVLFFTYLLLKLRSKYSIFELSPIDVVDQIEQPILFIHTKRDKFIPYESSVNLYDKKQGPKQAWFPERGDHVESYNRNRKLYKQTVKEFIEHYAGWEVRSNHEQ</sequence>
<dbReference type="PANTHER" id="PTHR43358:SF5">
    <property type="entry name" value="EXPORTED PROTEIN"/>
    <property type="match status" value="1"/>
</dbReference>
<dbReference type="SUPFAM" id="SSF53474">
    <property type="entry name" value="alpha/beta-Hydrolases"/>
    <property type="match status" value="1"/>
</dbReference>
<dbReference type="InterPro" id="IPR052920">
    <property type="entry name" value="DNA-binding_regulatory"/>
</dbReference>
<dbReference type="Gene3D" id="3.40.50.1820">
    <property type="entry name" value="alpha/beta hydrolase"/>
    <property type="match status" value="1"/>
</dbReference>
<dbReference type="AlphaFoldDB" id="A0A6V7RK72"/>
<dbReference type="RefSeq" id="WP_185125774.1">
    <property type="nucleotide sequence ID" value="NZ_CAJEWD010000008.1"/>
</dbReference>
<proteinExistence type="predicted"/>
<evidence type="ECO:0000313" key="3">
    <source>
        <dbReference type="Proteomes" id="UP000589351"/>
    </source>
</evidence>
<dbReference type="Pfam" id="PF12146">
    <property type="entry name" value="Hydrolase_4"/>
    <property type="match status" value="1"/>
</dbReference>
<reference evidence="2 3" key="1">
    <citation type="submission" date="2020-07" db="EMBL/GenBank/DDBJ databases">
        <authorList>
            <person name="Criscuolo A."/>
        </authorList>
    </citation>
    <scope>NUCLEOTIDE SEQUENCE [LARGE SCALE GENOMIC DNA]</scope>
    <source>
        <strain evidence="2">CIP111649</strain>
    </source>
</reference>
<dbReference type="GO" id="GO:0016787">
    <property type="term" value="F:hydrolase activity"/>
    <property type="evidence" value="ECO:0007669"/>
    <property type="project" value="UniProtKB-KW"/>
</dbReference>
<protein>
    <submittedName>
        <fullName evidence="2">Alpha/beta hydrolase family protein</fullName>
    </submittedName>
</protein>
<keyword evidence="2" id="KW-0378">Hydrolase</keyword>
<evidence type="ECO:0000313" key="2">
    <source>
        <dbReference type="EMBL" id="CAD2077877.1"/>
    </source>
</evidence>
<comment type="caution">
    <text evidence="2">The sequence shown here is derived from an EMBL/GenBank/DDBJ whole genome shotgun (WGS) entry which is preliminary data.</text>
</comment>
<dbReference type="InterPro" id="IPR029058">
    <property type="entry name" value="AB_hydrolase_fold"/>
</dbReference>
<gene>
    <name evidence="2" type="ORF">JEODO184_01260</name>
</gene>
<dbReference type="InterPro" id="IPR022742">
    <property type="entry name" value="Hydrolase_4"/>
</dbReference>
<dbReference type="EMBL" id="CAJEWD010000008">
    <property type="protein sequence ID" value="CAD2077877.1"/>
    <property type="molecule type" value="Genomic_DNA"/>
</dbReference>
<keyword evidence="3" id="KW-1185">Reference proteome</keyword>
<name>A0A6V7RK72_9STAP</name>
<feature type="domain" description="Serine aminopeptidase S33" evidence="1">
    <location>
        <begin position="84"/>
        <end position="197"/>
    </location>
</feature>
<organism evidence="2 3">
    <name type="scientific">Jeotgalicoccus meleagridis</name>
    <dbReference type="NCBI Taxonomy" id="2759181"/>
    <lineage>
        <taxon>Bacteria</taxon>
        <taxon>Bacillati</taxon>
        <taxon>Bacillota</taxon>
        <taxon>Bacilli</taxon>
        <taxon>Bacillales</taxon>
        <taxon>Staphylococcaceae</taxon>
        <taxon>Jeotgalicoccus</taxon>
    </lineage>
</organism>